<gene>
    <name evidence="2" type="ORF">DSM107010_36340</name>
</gene>
<dbReference type="AlphaFoldDB" id="A0AB37UIC1"/>
<dbReference type="EMBL" id="RSCK01000031">
    <property type="protein sequence ID" value="RUT11121.1"/>
    <property type="molecule type" value="Genomic_DNA"/>
</dbReference>
<keyword evidence="1" id="KW-1133">Transmembrane helix</keyword>
<protein>
    <recommendedName>
        <fullName evidence="4">DUF1361 domain-containing protein</fullName>
    </recommendedName>
</protein>
<keyword evidence="1" id="KW-0812">Transmembrane</keyword>
<dbReference type="Pfam" id="PF07099">
    <property type="entry name" value="DUF1361"/>
    <property type="match status" value="1"/>
</dbReference>
<feature type="transmembrane region" description="Helical" evidence="1">
    <location>
        <begin position="147"/>
        <end position="176"/>
    </location>
</feature>
<feature type="transmembrane region" description="Helical" evidence="1">
    <location>
        <begin position="188"/>
        <end position="207"/>
    </location>
</feature>
<dbReference type="Proteomes" id="UP000282574">
    <property type="component" value="Unassembled WGS sequence"/>
</dbReference>
<feature type="transmembrane region" description="Helical" evidence="1">
    <location>
        <begin position="238"/>
        <end position="255"/>
    </location>
</feature>
<feature type="transmembrane region" description="Helical" evidence="1">
    <location>
        <begin position="110"/>
        <end position="127"/>
    </location>
</feature>
<proteinExistence type="predicted"/>
<accession>A0AB37UIC1</accession>
<feature type="transmembrane region" description="Helical" evidence="1">
    <location>
        <begin position="22"/>
        <end position="42"/>
    </location>
</feature>
<evidence type="ECO:0000313" key="3">
    <source>
        <dbReference type="Proteomes" id="UP000282574"/>
    </source>
</evidence>
<keyword evidence="1" id="KW-0472">Membrane</keyword>
<feature type="transmembrane region" description="Helical" evidence="1">
    <location>
        <begin position="76"/>
        <end position="98"/>
    </location>
</feature>
<dbReference type="InterPro" id="IPR009793">
    <property type="entry name" value="DUF1361"/>
</dbReference>
<evidence type="ECO:0008006" key="4">
    <source>
        <dbReference type="Google" id="ProtNLM"/>
    </source>
</evidence>
<feature type="transmembrane region" description="Helical" evidence="1">
    <location>
        <begin position="51"/>
        <end position="70"/>
    </location>
</feature>
<keyword evidence="3" id="KW-1185">Reference proteome</keyword>
<dbReference type="RefSeq" id="WP_106168248.1">
    <property type="nucleotide sequence ID" value="NZ_JAVKZF010000002.1"/>
</dbReference>
<evidence type="ECO:0000256" key="1">
    <source>
        <dbReference type="SAM" id="Phobius"/>
    </source>
</evidence>
<organism evidence="2 3">
    <name type="scientific">Chroococcidiopsis cubana SAG 39.79</name>
    <dbReference type="NCBI Taxonomy" id="388085"/>
    <lineage>
        <taxon>Bacteria</taxon>
        <taxon>Bacillati</taxon>
        <taxon>Cyanobacteriota</taxon>
        <taxon>Cyanophyceae</taxon>
        <taxon>Chroococcidiopsidales</taxon>
        <taxon>Chroococcidiopsidaceae</taxon>
        <taxon>Chroococcidiopsis</taxon>
    </lineage>
</organism>
<name>A0AB37UIC1_9CYAN</name>
<evidence type="ECO:0000313" key="2">
    <source>
        <dbReference type="EMBL" id="RUT11121.1"/>
    </source>
</evidence>
<reference evidence="2 3" key="1">
    <citation type="journal article" date="2019" name="Genome Biol. Evol.">
        <title>Day and night: Metabolic profiles and evolutionary relationships of six axenic non-marine cyanobacteria.</title>
        <authorList>
            <person name="Will S.E."/>
            <person name="Henke P."/>
            <person name="Boedeker C."/>
            <person name="Huang S."/>
            <person name="Brinkmann H."/>
            <person name="Rohde M."/>
            <person name="Jarek M."/>
            <person name="Friedl T."/>
            <person name="Seufert S."/>
            <person name="Schumacher M."/>
            <person name="Overmann J."/>
            <person name="Neumann-Schaal M."/>
            <person name="Petersen J."/>
        </authorList>
    </citation>
    <scope>NUCLEOTIDE SEQUENCE [LARGE SCALE GENOMIC DNA]</scope>
    <source>
        <strain evidence="2 3">SAG 39.79</strain>
    </source>
</reference>
<sequence>MPPDLSAVMTDVWHVLTKNNRWMSWNLFLAFVPLTLSAWLFLRGSQKRRWLFWLLFLDLLTFLPSARHVLTNILRFNMSIVTSELIWVVPLVCIPLYLLFISSAREHWQTFNWSILFLVFFAFLPNAPYVLTDIIHLYRDIRDIHSVWLITLVLIPVYVLFMGAGFEAYVLSLINLGSYLQRIGKSTWILGTELIAHALCAIGVYLGRFLRFNSWDFITQPDILLTAVVEDLFGKRPVVIMIVTFAVITGLYWLMKQITLRIMGKNRLEAISAREEGKIDSL</sequence>
<comment type="caution">
    <text evidence="2">The sequence shown here is derived from an EMBL/GenBank/DDBJ whole genome shotgun (WGS) entry which is preliminary data.</text>
</comment>